<sequence>MAIRATVSRFPIDADAQEASGLQWGVTVSPFSLTDENGIAPVYGNEVDGSEEEAMQARPVYVAAVDLSLNRKKW</sequence>
<name>A0A4Y7LHE6_PAPSO</name>
<organism evidence="1 2">
    <name type="scientific">Papaver somniferum</name>
    <name type="common">Opium poppy</name>
    <dbReference type="NCBI Taxonomy" id="3469"/>
    <lineage>
        <taxon>Eukaryota</taxon>
        <taxon>Viridiplantae</taxon>
        <taxon>Streptophyta</taxon>
        <taxon>Embryophyta</taxon>
        <taxon>Tracheophyta</taxon>
        <taxon>Spermatophyta</taxon>
        <taxon>Magnoliopsida</taxon>
        <taxon>Ranunculales</taxon>
        <taxon>Papaveraceae</taxon>
        <taxon>Papaveroideae</taxon>
        <taxon>Papaver</taxon>
    </lineage>
</organism>
<accession>A0A4Y7LHE6</accession>
<evidence type="ECO:0000313" key="2">
    <source>
        <dbReference type="Proteomes" id="UP000316621"/>
    </source>
</evidence>
<dbReference type="EMBL" id="CM010725">
    <property type="protein sequence ID" value="RZC84070.1"/>
    <property type="molecule type" value="Genomic_DNA"/>
</dbReference>
<dbReference type="Proteomes" id="UP000316621">
    <property type="component" value="Chromosome 11"/>
</dbReference>
<keyword evidence="2" id="KW-1185">Reference proteome</keyword>
<reference evidence="1 2" key="1">
    <citation type="journal article" date="2018" name="Science">
        <title>The opium poppy genome and morphinan production.</title>
        <authorList>
            <person name="Guo L."/>
            <person name="Winzer T."/>
            <person name="Yang X."/>
            <person name="Li Y."/>
            <person name="Ning Z."/>
            <person name="He Z."/>
            <person name="Teodor R."/>
            <person name="Lu Y."/>
            <person name="Bowser T.A."/>
            <person name="Graham I.A."/>
            <person name="Ye K."/>
        </authorList>
    </citation>
    <scope>NUCLEOTIDE SEQUENCE [LARGE SCALE GENOMIC DNA]</scope>
    <source>
        <strain evidence="2">cv. HN1</strain>
        <tissue evidence="1">Leaves</tissue>
    </source>
</reference>
<dbReference type="STRING" id="3469.A0A4Y7LHE6"/>
<evidence type="ECO:0000313" key="1">
    <source>
        <dbReference type="EMBL" id="RZC84070.1"/>
    </source>
</evidence>
<protein>
    <submittedName>
        <fullName evidence="1">Uncharacterized protein</fullName>
    </submittedName>
</protein>
<dbReference type="Gramene" id="RZC84070">
    <property type="protein sequence ID" value="RZC84070"/>
    <property type="gene ID" value="C5167_046856"/>
</dbReference>
<dbReference type="AlphaFoldDB" id="A0A4Y7LHE6"/>
<gene>
    <name evidence="1" type="ORF">C5167_046856</name>
</gene>
<proteinExistence type="predicted"/>